<feature type="region of interest" description="Disordered" evidence="11">
    <location>
        <begin position="98"/>
        <end position="117"/>
    </location>
</feature>
<keyword evidence="4" id="KW-0132">Cell division</keyword>
<dbReference type="GO" id="GO:0000070">
    <property type="term" value="P:mitotic sister chromatid segregation"/>
    <property type="evidence" value="ECO:0007669"/>
    <property type="project" value="TreeGrafter"/>
</dbReference>
<keyword evidence="5" id="KW-0498">Mitosis</keyword>
<evidence type="ECO:0000313" key="13">
    <source>
        <dbReference type="Proteomes" id="UP000078340"/>
    </source>
</evidence>
<dbReference type="PANTHER" id="PTHR14527">
    <property type="entry name" value="PROTEIN MIS12 HOMOLOG"/>
    <property type="match status" value="1"/>
</dbReference>
<dbReference type="EMBL" id="LSBI01000004">
    <property type="protein sequence ID" value="OAQ90667.1"/>
    <property type="molecule type" value="Genomic_DNA"/>
</dbReference>
<gene>
    <name evidence="12" type="ORF">VFPFJ_04826</name>
</gene>
<dbReference type="GO" id="GO:0051382">
    <property type="term" value="P:kinetochore assembly"/>
    <property type="evidence" value="ECO:0007669"/>
    <property type="project" value="TreeGrafter"/>
</dbReference>
<evidence type="ECO:0000256" key="11">
    <source>
        <dbReference type="SAM" id="MobiDB-lite"/>
    </source>
</evidence>
<evidence type="ECO:0000256" key="3">
    <source>
        <dbReference type="ARBA" id="ARBA00022454"/>
    </source>
</evidence>
<feature type="compositionally biased region" description="Gly residues" evidence="11">
    <location>
        <begin position="418"/>
        <end position="433"/>
    </location>
</feature>
<evidence type="ECO:0000256" key="5">
    <source>
        <dbReference type="ARBA" id="ARBA00022776"/>
    </source>
</evidence>
<evidence type="ECO:0000256" key="7">
    <source>
        <dbReference type="ARBA" id="ARBA00023054"/>
    </source>
</evidence>
<feature type="coiled-coil region" evidence="10">
    <location>
        <begin position="204"/>
        <end position="234"/>
    </location>
</feature>
<keyword evidence="9" id="KW-0137">Centromere</keyword>
<comment type="caution">
    <text evidence="12">The sequence shown here is derived from an EMBL/GenBank/DDBJ whole genome shotgun (WGS) entry which is preliminary data.</text>
</comment>
<protein>
    <submittedName>
        <fullName evidence="12">Centromere protein Mis12</fullName>
    </submittedName>
</protein>
<accession>A0A179HK61</accession>
<feature type="region of interest" description="Disordered" evidence="11">
    <location>
        <begin position="376"/>
        <end position="399"/>
    </location>
</feature>
<dbReference type="GO" id="GO:0051301">
    <property type="term" value="P:cell division"/>
    <property type="evidence" value="ECO:0007669"/>
    <property type="project" value="UniProtKB-KW"/>
</dbReference>
<dbReference type="InterPro" id="IPR008685">
    <property type="entry name" value="Centromere_Mis12"/>
</dbReference>
<evidence type="ECO:0000256" key="2">
    <source>
        <dbReference type="ARBA" id="ARBA00008643"/>
    </source>
</evidence>
<feature type="compositionally biased region" description="Low complexity" evidence="11">
    <location>
        <begin position="181"/>
        <end position="193"/>
    </location>
</feature>
<dbReference type="AlphaFoldDB" id="A0A179HK61"/>
<evidence type="ECO:0000256" key="1">
    <source>
        <dbReference type="ARBA" id="ARBA00004629"/>
    </source>
</evidence>
<keyword evidence="3" id="KW-0158">Chromosome</keyword>
<evidence type="ECO:0000256" key="10">
    <source>
        <dbReference type="SAM" id="Coils"/>
    </source>
</evidence>
<organism evidence="12 13">
    <name type="scientific">Purpureocillium lilacinum</name>
    <name type="common">Paecilomyces lilacinus</name>
    <dbReference type="NCBI Taxonomy" id="33203"/>
    <lineage>
        <taxon>Eukaryota</taxon>
        <taxon>Fungi</taxon>
        <taxon>Dikarya</taxon>
        <taxon>Ascomycota</taxon>
        <taxon>Pezizomycotina</taxon>
        <taxon>Sordariomycetes</taxon>
        <taxon>Hypocreomycetidae</taxon>
        <taxon>Hypocreales</taxon>
        <taxon>Ophiocordycipitaceae</taxon>
        <taxon>Purpureocillium</taxon>
    </lineage>
</organism>
<feature type="region of interest" description="Disordered" evidence="11">
    <location>
        <begin position="413"/>
        <end position="442"/>
    </location>
</feature>
<proteinExistence type="inferred from homology"/>
<feature type="compositionally biased region" description="Acidic residues" evidence="11">
    <location>
        <begin position="332"/>
        <end position="344"/>
    </location>
</feature>
<dbReference type="GO" id="GO:0000444">
    <property type="term" value="C:MIS12/MIND type complex"/>
    <property type="evidence" value="ECO:0007669"/>
    <property type="project" value="TreeGrafter"/>
</dbReference>
<evidence type="ECO:0000256" key="8">
    <source>
        <dbReference type="ARBA" id="ARBA00023306"/>
    </source>
</evidence>
<keyword evidence="7 10" id="KW-0175">Coiled coil</keyword>
<feature type="region of interest" description="Disordered" evidence="11">
    <location>
        <begin position="175"/>
        <end position="204"/>
    </location>
</feature>
<keyword evidence="8" id="KW-0131">Cell cycle</keyword>
<keyword evidence="6" id="KW-0995">Kinetochore</keyword>
<reference evidence="12 13" key="1">
    <citation type="submission" date="2016-02" db="EMBL/GenBank/DDBJ databases">
        <title>Biosynthesis of antibiotic leucinostatins and their inhibition on Phytophthora in bio-control Purpureocillium lilacinum.</title>
        <authorList>
            <person name="Wang G."/>
            <person name="Liu Z."/>
            <person name="Lin R."/>
            <person name="Li E."/>
            <person name="Mao Z."/>
            <person name="Ling J."/>
            <person name="Yin W."/>
            <person name="Xie B."/>
        </authorList>
    </citation>
    <scope>NUCLEOTIDE SEQUENCE [LARGE SCALE GENOMIC DNA]</scope>
    <source>
        <strain evidence="12">PLFJ-1</strain>
    </source>
</reference>
<feature type="region of interest" description="Disordered" evidence="11">
    <location>
        <begin position="241"/>
        <end position="274"/>
    </location>
</feature>
<dbReference type="Pfam" id="PF05859">
    <property type="entry name" value="Mis12"/>
    <property type="match status" value="1"/>
</dbReference>
<name>A0A179HK61_PURLI</name>
<dbReference type="PANTHER" id="PTHR14527:SF2">
    <property type="entry name" value="PROTEIN MIS12 HOMOLOG"/>
    <property type="match status" value="1"/>
</dbReference>
<dbReference type="GO" id="GO:0005634">
    <property type="term" value="C:nucleus"/>
    <property type="evidence" value="ECO:0007669"/>
    <property type="project" value="InterPro"/>
</dbReference>
<dbReference type="Proteomes" id="UP000078340">
    <property type="component" value="Unassembled WGS sequence"/>
</dbReference>
<sequence length="442" mass="47067">MAAPAANSDYELLTEHLGYPPVALIDDIINTVNVLADRALDSVERLLLCVCAIDSVERLLLSIPPQKLGFSSSSIGGGGKKSKDLRCGTAAVFAAENDNNGQVQQQQQQQLSPEEAAKREIENGTHQLETLLNASIDKNFDLFELYTMRNILSVRPDDQPYMRLAHYDGLDFSGAGTTTIQEGQGEQGRQQGGVDPDRPTSESVTALRRRLQASQRLQAALEAERARNDVLLRRLRGVLGVRDDDDDDDAPVKTEDAGAAQGEGDDQEPASSCAPLKFLSDKGTLEDGGTDQPVTTTAEFALSQLQALRALSTSLRTLLPDLGALDDDTAAAADADDNDNEDEQAAVKGSKTWRRQRAEYIEASSRKYLERAGGLELGPRGEVRDGDWQGQGRGLGREEVEGLERAAAVLASASASAAGGGVGDDGGPSGSTRGGDDAMDES</sequence>
<evidence type="ECO:0000256" key="4">
    <source>
        <dbReference type="ARBA" id="ARBA00022618"/>
    </source>
</evidence>
<evidence type="ECO:0000256" key="6">
    <source>
        <dbReference type="ARBA" id="ARBA00022838"/>
    </source>
</evidence>
<evidence type="ECO:0000313" key="12">
    <source>
        <dbReference type="EMBL" id="OAQ90667.1"/>
    </source>
</evidence>
<comment type="subcellular location">
    <subcellularLocation>
        <location evidence="1">Chromosome</location>
        <location evidence="1">Centromere</location>
        <location evidence="1">Kinetochore</location>
    </subcellularLocation>
</comment>
<feature type="region of interest" description="Disordered" evidence="11">
    <location>
        <begin position="332"/>
        <end position="352"/>
    </location>
</feature>
<dbReference type="OMA" id="EHFSYPP"/>
<evidence type="ECO:0000256" key="9">
    <source>
        <dbReference type="ARBA" id="ARBA00023328"/>
    </source>
</evidence>
<comment type="similarity">
    <text evidence="2">Belongs to the mis12 family.</text>
</comment>